<feature type="region of interest" description="Disordered" evidence="1">
    <location>
        <begin position="58"/>
        <end position="125"/>
    </location>
</feature>
<reference evidence="3" key="1">
    <citation type="journal article" date="2014" name="Proc. Natl. Acad. Sci. U.S.A.">
        <title>Extensive sampling of basidiomycete genomes demonstrates inadequacy of the white-rot/brown-rot paradigm for wood decay fungi.</title>
        <authorList>
            <person name="Riley R."/>
            <person name="Salamov A.A."/>
            <person name="Brown D.W."/>
            <person name="Nagy L.G."/>
            <person name="Floudas D."/>
            <person name="Held B.W."/>
            <person name="Levasseur A."/>
            <person name="Lombard V."/>
            <person name="Morin E."/>
            <person name="Otillar R."/>
            <person name="Lindquist E.A."/>
            <person name="Sun H."/>
            <person name="LaButti K.M."/>
            <person name="Schmutz J."/>
            <person name="Jabbour D."/>
            <person name="Luo H."/>
            <person name="Baker S.E."/>
            <person name="Pisabarro A.G."/>
            <person name="Walton J.D."/>
            <person name="Blanchette R.A."/>
            <person name="Henrissat B."/>
            <person name="Martin F."/>
            <person name="Cullen D."/>
            <person name="Hibbett D.S."/>
            <person name="Grigoriev I.V."/>
        </authorList>
    </citation>
    <scope>NUCLEOTIDE SEQUENCE [LARGE SCALE GENOMIC DNA]</scope>
    <source>
        <strain evidence="3">PC15</strain>
    </source>
</reference>
<dbReference type="Proteomes" id="UP000027073">
    <property type="component" value="Unassembled WGS sequence"/>
</dbReference>
<feature type="compositionally biased region" description="Gly residues" evidence="1">
    <location>
        <begin position="29"/>
        <end position="39"/>
    </location>
</feature>
<proteinExistence type="predicted"/>
<feature type="region of interest" description="Disordered" evidence="1">
    <location>
        <begin position="1"/>
        <end position="43"/>
    </location>
</feature>
<accession>A0A067NIX2</accession>
<dbReference type="VEuPathDB" id="FungiDB:PLEOSDRAFT_1094569"/>
<dbReference type="EMBL" id="KL198012">
    <property type="protein sequence ID" value="KDQ23716.1"/>
    <property type="molecule type" value="Genomic_DNA"/>
</dbReference>
<sequence length="125" mass="12806">MTYPLALGPDYGVQPMRRSDSRASNASASGGGGGGGSGGALHEQMRAMMNMDLNGAQQQAGSGGVFGSDVYRTDSPGPLQGSHSVTASPAPFVGGELPGQYGDQHFVPIDGQYDPHAQAREGYFS</sequence>
<feature type="non-terminal residue" evidence="2">
    <location>
        <position position="1"/>
    </location>
</feature>
<dbReference type="InParanoid" id="A0A067NIX2"/>
<evidence type="ECO:0000313" key="3">
    <source>
        <dbReference type="Proteomes" id="UP000027073"/>
    </source>
</evidence>
<protein>
    <submittedName>
        <fullName evidence="2">Uncharacterized protein</fullName>
    </submittedName>
</protein>
<name>A0A067NIX2_PLEO1</name>
<organism evidence="2 3">
    <name type="scientific">Pleurotus ostreatus (strain PC15)</name>
    <name type="common">Oyster mushroom</name>
    <dbReference type="NCBI Taxonomy" id="1137138"/>
    <lineage>
        <taxon>Eukaryota</taxon>
        <taxon>Fungi</taxon>
        <taxon>Dikarya</taxon>
        <taxon>Basidiomycota</taxon>
        <taxon>Agaricomycotina</taxon>
        <taxon>Agaricomycetes</taxon>
        <taxon>Agaricomycetidae</taxon>
        <taxon>Agaricales</taxon>
        <taxon>Pleurotineae</taxon>
        <taxon>Pleurotaceae</taxon>
        <taxon>Pleurotus</taxon>
    </lineage>
</organism>
<evidence type="ECO:0000256" key="1">
    <source>
        <dbReference type="SAM" id="MobiDB-lite"/>
    </source>
</evidence>
<gene>
    <name evidence="2" type="ORF">PLEOSDRAFT_1094569</name>
</gene>
<dbReference type="AlphaFoldDB" id="A0A067NIX2"/>
<dbReference type="HOGENOM" id="CLU_1993567_0_0_1"/>
<evidence type="ECO:0000313" key="2">
    <source>
        <dbReference type="EMBL" id="KDQ23716.1"/>
    </source>
</evidence>